<feature type="binding site" evidence="5">
    <location>
        <position position="214"/>
    </location>
    <ligand>
        <name>Mg(2+)</name>
        <dbReference type="ChEBI" id="CHEBI:18420"/>
        <label>1</label>
        <note>catalytic</note>
    </ligand>
</feature>
<organism evidence="6 7">
    <name type="scientific">SAR86 cluster bacterium SAR86A</name>
    <dbReference type="NCBI Taxonomy" id="1123866"/>
    <lineage>
        <taxon>Bacteria</taxon>
        <taxon>Pseudomonadati</taxon>
        <taxon>Pseudomonadota</taxon>
        <taxon>Gammaproteobacteria</taxon>
        <taxon>SAR86 cluster</taxon>
    </lineage>
</organism>
<evidence type="ECO:0000256" key="4">
    <source>
        <dbReference type="ARBA" id="ARBA00022842"/>
    </source>
</evidence>
<gene>
    <name evidence="6" type="ORF">NT01SARS_0845</name>
</gene>
<dbReference type="Proteomes" id="UP000010305">
    <property type="component" value="Unassembled WGS sequence"/>
</dbReference>
<keyword evidence="2 5" id="KW-0479">Metal-binding</keyword>
<comment type="cofactor">
    <cofactor evidence="5">
        <name>Mg(2+)</name>
        <dbReference type="ChEBI" id="CHEBI:18420"/>
    </cofactor>
</comment>
<evidence type="ECO:0000256" key="2">
    <source>
        <dbReference type="ARBA" id="ARBA00022723"/>
    </source>
</evidence>
<dbReference type="InterPro" id="IPR000760">
    <property type="entry name" value="Inositol_monophosphatase-like"/>
</dbReference>
<dbReference type="Gene3D" id="3.30.540.10">
    <property type="entry name" value="Fructose-1,6-Bisphosphatase, subunit A, domain 1"/>
    <property type="match status" value="1"/>
</dbReference>
<feature type="binding site" evidence="5">
    <location>
        <position position="89"/>
    </location>
    <ligand>
        <name>Mg(2+)</name>
        <dbReference type="ChEBI" id="CHEBI:18420"/>
        <label>1</label>
        <note>catalytic</note>
    </ligand>
</feature>
<evidence type="ECO:0000256" key="1">
    <source>
        <dbReference type="ARBA" id="ARBA00009759"/>
    </source>
</evidence>
<dbReference type="HOGENOM" id="CLU_044118_0_4_6"/>
<feature type="binding site" evidence="5">
    <location>
        <position position="69"/>
    </location>
    <ligand>
        <name>Mg(2+)</name>
        <dbReference type="ChEBI" id="CHEBI:18420"/>
        <label>1</label>
        <note>catalytic</note>
    </ligand>
</feature>
<dbReference type="GO" id="GO:0046872">
    <property type="term" value="F:metal ion binding"/>
    <property type="evidence" value="ECO:0007669"/>
    <property type="project" value="UniProtKB-KW"/>
</dbReference>
<proteinExistence type="inferred from homology"/>
<dbReference type="GO" id="GO:0007165">
    <property type="term" value="P:signal transduction"/>
    <property type="evidence" value="ECO:0007669"/>
    <property type="project" value="TreeGrafter"/>
</dbReference>
<keyword evidence="4 5" id="KW-0460">Magnesium</keyword>
<dbReference type="EMBL" id="JH611156">
    <property type="protein sequence ID" value="EJP72346.1"/>
    <property type="molecule type" value="Genomic_DNA"/>
</dbReference>
<dbReference type="Pfam" id="PF00459">
    <property type="entry name" value="Inositol_P"/>
    <property type="match status" value="1"/>
</dbReference>
<dbReference type="PANTHER" id="PTHR20854:SF4">
    <property type="entry name" value="INOSITOL-1-MONOPHOSPHATASE-RELATED"/>
    <property type="match status" value="1"/>
</dbReference>
<evidence type="ECO:0000256" key="3">
    <source>
        <dbReference type="ARBA" id="ARBA00022801"/>
    </source>
</evidence>
<name>J5KH38_9GAMM</name>
<dbReference type="SUPFAM" id="SSF56655">
    <property type="entry name" value="Carbohydrate phosphatase"/>
    <property type="match status" value="1"/>
</dbReference>
<comment type="similarity">
    <text evidence="1">Belongs to the inositol monophosphatase superfamily.</text>
</comment>
<protein>
    <submittedName>
        <fullName evidence="6">Inositol-1-monophosphatase</fullName>
    </submittedName>
</protein>
<dbReference type="GO" id="GO:0006020">
    <property type="term" value="P:inositol metabolic process"/>
    <property type="evidence" value="ECO:0007669"/>
    <property type="project" value="TreeGrafter"/>
</dbReference>
<dbReference type="PROSITE" id="PS00629">
    <property type="entry name" value="IMP_1"/>
    <property type="match status" value="1"/>
</dbReference>
<dbReference type="PRINTS" id="PR00377">
    <property type="entry name" value="IMPHPHTASES"/>
</dbReference>
<evidence type="ECO:0000313" key="7">
    <source>
        <dbReference type="Proteomes" id="UP000010305"/>
    </source>
</evidence>
<dbReference type="STRING" id="1123866.NT01SARS_0845"/>
<sequence length="251" mass="27373">MPELDLSKEINVAIKAALASGKYLKKNKIELNKTSSSAPRDIKLDADIASENLIKKIINESSNYGILAEESGESSTDLGNTFWVVDPLDGTANYNRDIPICCVSIGMVKNMKPLFGVIYDFNSDEIYCGDCINKVATLNNSPIQVSKVDDKKDGVLITGLPFNTDYSDASLNNLISDMQSWKKTRMIGSAAMASCYIASGKAELYKEKGIYLWDILAGAAIVEAAGGLAEIKNVRDNYQVDVTFSNQNIKD</sequence>
<dbReference type="GO" id="GO:0008934">
    <property type="term" value="F:inositol monophosphate 1-phosphatase activity"/>
    <property type="evidence" value="ECO:0007669"/>
    <property type="project" value="TreeGrafter"/>
</dbReference>
<feature type="binding site" evidence="5">
    <location>
        <position position="88"/>
    </location>
    <ligand>
        <name>Mg(2+)</name>
        <dbReference type="ChEBI" id="CHEBI:18420"/>
        <label>1</label>
        <note>catalytic</note>
    </ligand>
</feature>
<dbReference type="InterPro" id="IPR020583">
    <property type="entry name" value="Inositol_monoP_metal-BS"/>
</dbReference>
<dbReference type="Gene3D" id="3.40.190.80">
    <property type="match status" value="1"/>
</dbReference>
<accession>J5KH38</accession>
<feature type="binding site" evidence="5">
    <location>
        <position position="86"/>
    </location>
    <ligand>
        <name>Mg(2+)</name>
        <dbReference type="ChEBI" id="CHEBI:18420"/>
        <label>1</label>
        <note>catalytic</note>
    </ligand>
</feature>
<evidence type="ECO:0000256" key="5">
    <source>
        <dbReference type="PIRSR" id="PIRSR600760-2"/>
    </source>
</evidence>
<dbReference type="PANTHER" id="PTHR20854">
    <property type="entry name" value="INOSITOL MONOPHOSPHATASE"/>
    <property type="match status" value="1"/>
</dbReference>
<evidence type="ECO:0000313" key="6">
    <source>
        <dbReference type="EMBL" id="EJP72346.1"/>
    </source>
</evidence>
<reference evidence="6 7" key="1">
    <citation type="journal article" date="2012" name="ISME J.">
        <title>Genomic insights to SAR86, an abundant and uncultivated marine bacterial lineage.</title>
        <authorList>
            <person name="Dupont C.L."/>
            <person name="Rusch D.B."/>
            <person name="Yooseph S."/>
            <person name="Lombardo M.J."/>
            <person name="Richter R.A."/>
            <person name="Valas R."/>
            <person name="Novotny M."/>
            <person name="Yee-Greenbaum J."/>
            <person name="Selengut J.D."/>
            <person name="Haft D.H."/>
            <person name="Halpern A.L."/>
            <person name="Lasken R.S."/>
            <person name="Nealson K."/>
            <person name="Friedman R."/>
            <person name="Venter J.C."/>
        </authorList>
    </citation>
    <scope>NUCLEOTIDE SEQUENCE [LARGE SCALE GENOMIC DNA]</scope>
</reference>
<dbReference type="AlphaFoldDB" id="J5KH38"/>
<keyword evidence="3" id="KW-0378">Hydrolase</keyword>